<keyword evidence="4" id="KW-1185">Reference proteome</keyword>
<dbReference type="PANTHER" id="PTHR24148">
    <property type="entry name" value="ANKYRIN REPEAT DOMAIN-CONTAINING PROTEIN 39 HOMOLOG-RELATED"/>
    <property type="match status" value="1"/>
</dbReference>
<dbReference type="InterPro" id="IPR010730">
    <property type="entry name" value="HET"/>
</dbReference>
<feature type="compositionally biased region" description="Basic and acidic residues" evidence="1">
    <location>
        <begin position="1"/>
        <end position="10"/>
    </location>
</feature>
<dbReference type="OrthoDB" id="3598674at2759"/>
<accession>A0A9N9M2I2</accession>
<dbReference type="AlphaFoldDB" id="A0A9N9M2I2"/>
<dbReference type="InterPro" id="IPR052895">
    <property type="entry name" value="HetReg/Transcr_Mod"/>
</dbReference>
<dbReference type="EMBL" id="CAJVRM010000695">
    <property type="protein sequence ID" value="CAG8982897.1"/>
    <property type="molecule type" value="Genomic_DNA"/>
</dbReference>
<evidence type="ECO:0000259" key="2">
    <source>
        <dbReference type="Pfam" id="PF06985"/>
    </source>
</evidence>
<proteinExistence type="predicted"/>
<dbReference type="Pfam" id="PF06985">
    <property type="entry name" value="HET"/>
    <property type="match status" value="1"/>
</dbReference>
<feature type="domain" description="Heterokaryon incompatibility" evidence="2">
    <location>
        <begin position="79"/>
        <end position="220"/>
    </location>
</feature>
<dbReference type="PANTHER" id="PTHR24148:SF73">
    <property type="entry name" value="HET DOMAIN PROTEIN (AFU_ORTHOLOGUE AFUA_8G01020)"/>
    <property type="match status" value="1"/>
</dbReference>
<evidence type="ECO:0000313" key="4">
    <source>
        <dbReference type="Proteomes" id="UP000701801"/>
    </source>
</evidence>
<dbReference type="Proteomes" id="UP000701801">
    <property type="component" value="Unassembled WGS sequence"/>
</dbReference>
<organism evidence="3 4">
    <name type="scientific">Hymenoscyphus albidus</name>
    <dbReference type="NCBI Taxonomy" id="595503"/>
    <lineage>
        <taxon>Eukaryota</taxon>
        <taxon>Fungi</taxon>
        <taxon>Dikarya</taxon>
        <taxon>Ascomycota</taxon>
        <taxon>Pezizomycotina</taxon>
        <taxon>Leotiomycetes</taxon>
        <taxon>Helotiales</taxon>
        <taxon>Helotiaceae</taxon>
        <taxon>Hymenoscyphus</taxon>
    </lineage>
</organism>
<sequence>MDADISRQDPPDAESQPVAISPQISSNSKETYKYQYSPLKIQSHFRLIAFPREEQVDPRAERLNCELAHFSLDDTAPRYRALSYEWGIPSDKDPRIWINGMPHIIRKNLFCAMLELHSGQRGKTKYGTPYWIWIDALCINQEDLLERNEQVSMMGRIYGSAESVIIWLGVAKDDSDIIMDILGENHDPQLMHRLSHEEKKDALSLWLQRPYWNRIWIVQEIQRGRELEILCGNKAISWGQLINPKALRSMTGAYSWVWLSKAYSGNKRESIRRMLPGLR</sequence>
<name>A0A9N9M2I2_9HELO</name>
<reference evidence="3" key="1">
    <citation type="submission" date="2021-07" db="EMBL/GenBank/DDBJ databases">
        <authorList>
            <person name="Durling M."/>
        </authorList>
    </citation>
    <scope>NUCLEOTIDE SEQUENCE</scope>
</reference>
<feature type="region of interest" description="Disordered" evidence="1">
    <location>
        <begin position="1"/>
        <end position="26"/>
    </location>
</feature>
<protein>
    <recommendedName>
        <fullName evidence="2">Heterokaryon incompatibility domain-containing protein</fullName>
    </recommendedName>
</protein>
<evidence type="ECO:0000256" key="1">
    <source>
        <dbReference type="SAM" id="MobiDB-lite"/>
    </source>
</evidence>
<evidence type="ECO:0000313" key="3">
    <source>
        <dbReference type="EMBL" id="CAG8982897.1"/>
    </source>
</evidence>
<comment type="caution">
    <text evidence="3">The sequence shown here is derived from an EMBL/GenBank/DDBJ whole genome shotgun (WGS) entry which is preliminary data.</text>
</comment>
<gene>
    <name evidence="3" type="ORF">HYALB_00002914</name>
</gene>